<proteinExistence type="predicted"/>
<dbReference type="Proteomes" id="UP000479531">
    <property type="component" value="Unassembled WGS sequence"/>
</dbReference>
<evidence type="ECO:0000313" key="4">
    <source>
        <dbReference type="Proteomes" id="UP000284465"/>
    </source>
</evidence>
<dbReference type="InterPro" id="IPR050678">
    <property type="entry name" value="DNA_Partitioning_ATPase"/>
</dbReference>
<feature type="domain" description="AAA" evidence="1">
    <location>
        <begin position="10"/>
        <end position="185"/>
    </location>
</feature>
<evidence type="ECO:0000313" key="3">
    <source>
        <dbReference type="EMBL" id="RHA66211.1"/>
    </source>
</evidence>
<dbReference type="PANTHER" id="PTHR13696">
    <property type="entry name" value="P-LOOP CONTAINING NUCLEOSIDE TRIPHOSPHATE HYDROLASE"/>
    <property type="match status" value="1"/>
</dbReference>
<dbReference type="CDD" id="cd02042">
    <property type="entry name" value="ParAB_family"/>
    <property type="match status" value="1"/>
</dbReference>
<protein>
    <submittedName>
        <fullName evidence="2">AAA family ATPase</fullName>
    </submittedName>
    <submittedName>
        <fullName evidence="3">ParA family protein</fullName>
    </submittedName>
</protein>
<sequence>MEEKMNNIKAKIITVATMKGGAGKTTVCFNMAGILAEKYKVLAVDLDQQCNLSANCGFDIFDKDAASVADLFDDSNVDPQSIVMLNPIPELQNLDVIPSTMYLNGTEWKLISVYMREQLLRNYIEKNAVFFNYYDYIIFDTPPSMGLCTQNALHISDHIILVTDPDCNSARGADVFLELWTQAKSMAEDKATHVDALILNNMERTKISDKTKEFIDSHEVFSQIKLKSIIPHTTRFKECAEQNKPIQLLETKSKREENSRLNAEMAIRRMIEELFERGIL</sequence>
<dbReference type="Pfam" id="PF13614">
    <property type="entry name" value="AAA_31"/>
    <property type="match status" value="1"/>
</dbReference>
<dbReference type="EMBL" id="WGGT01000039">
    <property type="protein sequence ID" value="MVQ47472.1"/>
    <property type="molecule type" value="Genomic_DNA"/>
</dbReference>
<evidence type="ECO:0000313" key="2">
    <source>
        <dbReference type="EMBL" id="MVQ47472.1"/>
    </source>
</evidence>
<evidence type="ECO:0000313" key="5">
    <source>
        <dbReference type="Proteomes" id="UP000479531"/>
    </source>
</evidence>
<dbReference type="InterPro" id="IPR027417">
    <property type="entry name" value="P-loop_NTPase"/>
</dbReference>
<accession>A0A413SFQ5</accession>
<dbReference type="InterPro" id="IPR025669">
    <property type="entry name" value="AAA_dom"/>
</dbReference>
<reference evidence="2 5" key="2">
    <citation type="submission" date="2019-10" db="EMBL/GenBank/DDBJ databases">
        <title>Roseburia spp. ameliorate alcoholic fatty liver via restoration of gut barrier function.</title>
        <authorList>
            <person name="Seo B."/>
            <person name="Ko G."/>
        </authorList>
    </citation>
    <scope>NUCLEOTIDE SEQUENCE [LARGE SCALE GENOMIC DNA]</scope>
    <source>
        <strain evidence="2 5">SNUG30017</strain>
    </source>
</reference>
<dbReference type="SUPFAM" id="SSF52540">
    <property type="entry name" value="P-loop containing nucleoside triphosphate hydrolases"/>
    <property type="match status" value="1"/>
</dbReference>
<reference evidence="3 4" key="1">
    <citation type="submission" date="2018-08" db="EMBL/GenBank/DDBJ databases">
        <title>A genome reference for cultivated species of the human gut microbiota.</title>
        <authorList>
            <person name="Zou Y."/>
            <person name="Xue W."/>
            <person name="Luo G."/>
        </authorList>
    </citation>
    <scope>NUCLEOTIDE SEQUENCE [LARGE SCALE GENOMIC DNA]</scope>
    <source>
        <strain evidence="3 4">AM43-11</strain>
    </source>
</reference>
<dbReference type="Proteomes" id="UP000284465">
    <property type="component" value="Unassembled WGS sequence"/>
</dbReference>
<dbReference type="EMBL" id="QSFP01000013">
    <property type="protein sequence ID" value="RHA66211.1"/>
    <property type="molecule type" value="Genomic_DNA"/>
</dbReference>
<comment type="caution">
    <text evidence="3">The sequence shown here is derived from an EMBL/GenBank/DDBJ whole genome shotgun (WGS) entry which is preliminary data.</text>
</comment>
<dbReference type="Gene3D" id="3.40.50.300">
    <property type="entry name" value="P-loop containing nucleotide triphosphate hydrolases"/>
    <property type="match status" value="1"/>
</dbReference>
<name>A0A413SFQ5_9FIRM</name>
<evidence type="ECO:0000259" key="1">
    <source>
        <dbReference type="Pfam" id="PF13614"/>
    </source>
</evidence>
<dbReference type="AlphaFoldDB" id="A0A413SFQ5"/>
<dbReference type="PANTHER" id="PTHR13696:SF99">
    <property type="entry name" value="COBYRINIC ACID AC-DIAMIDE SYNTHASE"/>
    <property type="match status" value="1"/>
</dbReference>
<gene>
    <name evidence="3" type="ORF">DW927_11770</name>
    <name evidence="2" type="ORF">GCK47_17755</name>
</gene>
<organism evidence="3 4">
    <name type="scientific">Roseburia intestinalis</name>
    <dbReference type="NCBI Taxonomy" id="166486"/>
    <lineage>
        <taxon>Bacteria</taxon>
        <taxon>Bacillati</taxon>
        <taxon>Bacillota</taxon>
        <taxon>Clostridia</taxon>
        <taxon>Lachnospirales</taxon>
        <taxon>Lachnospiraceae</taxon>
        <taxon>Roseburia</taxon>
    </lineage>
</organism>